<dbReference type="PANTHER" id="PTHR10587">
    <property type="entry name" value="GLYCOSYL TRANSFERASE-RELATED"/>
    <property type="match status" value="1"/>
</dbReference>
<reference evidence="2 3" key="1">
    <citation type="journal article" date="2018" name="Environ. Microbiol.">
        <title>Novel energy conservation strategies and behaviour of Pelotomaculum schinkii driving syntrophic propionate catabolism.</title>
        <authorList>
            <person name="Hidalgo-Ahumada C.A.P."/>
            <person name="Nobu M.K."/>
            <person name="Narihiro T."/>
            <person name="Tamaki H."/>
            <person name="Liu W.T."/>
            <person name="Kamagata Y."/>
            <person name="Stams A.J.M."/>
            <person name="Imachi H."/>
            <person name="Sousa D.Z."/>
        </authorList>
    </citation>
    <scope>NUCLEOTIDE SEQUENCE [LARGE SCALE GENOMIC DNA]</scope>
    <source>
        <strain evidence="2 3">MGP</strain>
    </source>
</reference>
<dbReference type="PROSITE" id="PS51677">
    <property type="entry name" value="NODB"/>
    <property type="match status" value="1"/>
</dbReference>
<keyword evidence="2" id="KW-0624">Polysaccharide degradation</keyword>
<gene>
    <name evidence="2" type="ORF">Pmgp_00405</name>
</gene>
<keyword evidence="3" id="KW-1185">Reference proteome</keyword>
<dbReference type="Pfam" id="PF01522">
    <property type="entry name" value="Polysacc_deac_1"/>
    <property type="match status" value="1"/>
</dbReference>
<protein>
    <submittedName>
        <fullName evidence="2">Bifunctional xylanase/deacetylase</fullName>
    </submittedName>
</protein>
<dbReference type="GO" id="GO:0045493">
    <property type="term" value="P:xylan catabolic process"/>
    <property type="evidence" value="ECO:0007669"/>
    <property type="project" value="UniProtKB-KW"/>
</dbReference>
<dbReference type="InterPro" id="IPR011330">
    <property type="entry name" value="Glyco_hydro/deAcase_b/a-brl"/>
</dbReference>
<dbReference type="GO" id="GO:0016810">
    <property type="term" value="F:hydrolase activity, acting on carbon-nitrogen (but not peptide) bonds"/>
    <property type="evidence" value="ECO:0007669"/>
    <property type="project" value="InterPro"/>
</dbReference>
<evidence type="ECO:0000259" key="1">
    <source>
        <dbReference type="PROSITE" id="PS51677"/>
    </source>
</evidence>
<dbReference type="GO" id="GO:0016798">
    <property type="term" value="F:hydrolase activity, acting on glycosyl bonds"/>
    <property type="evidence" value="ECO:0007669"/>
    <property type="project" value="UniProtKB-KW"/>
</dbReference>
<dbReference type="Gene3D" id="3.20.20.370">
    <property type="entry name" value="Glycoside hydrolase/deacetylase"/>
    <property type="match status" value="1"/>
</dbReference>
<name>A0A4Y7RWK9_9FIRM</name>
<keyword evidence="2" id="KW-0378">Hydrolase</keyword>
<dbReference type="Proteomes" id="UP000297597">
    <property type="component" value="Unassembled WGS sequence"/>
</dbReference>
<dbReference type="Pfam" id="PF22790">
    <property type="entry name" value="YkoP"/>
    <property type="match status" value="1"/>
</dbReference>
<dbReference type="InterPro" id="IPR054467">
    <property type="entry name" value="YkoP-like_dom"/>
</dbReference>
<comment type="caution">
    <text evidence="2">The sequence shown here is derived from an EMBL/GenBank/DDBJ whole genome shotgun (WGS) entry which is preliminary data.</text>
</comment>
<proteinExistence type="predicted"/>
<evidence type="ECO:0000313" key="3">
    <source>
        <dbReference type="Proteomes" id="UP000297597"/>
    </source>
</evidence>
<dbReference type="InterPro" id="IPR050248">
    <property type="entry name" value="Polysacc_deacetylase_ArnD"/>
</dbReference>
<dbReference type="InterPro" id="IPR002509">
    <property type="entry name" value="NODB_dom"/>
</dbReference>
<keyword evidence="2" id="KW-0119">Carbohydrate metabolism</keyword>
<evidence type="ECO:0000313" key="2">
    <source>
        <dbReference type="EMBL" id="TEB13109.1"/>
    </source>
</evidence>
<dbReference type="CDD" id="cd10959">
    <property type="entry name" value="CE4_NodB_like_3"/>
    <property type="match status" value="1"/>
</dbReference>
<dbReference type="PANTHER" id="PTHR10587:SF137">
    <property type="entry name" value="4-DEOXY-4-FORMAMIDO-L-ARABINOSE-PHOSPHOUNDECAPRENOL DEFORMYLASE ARND-RELATED"/>
    <property type="match status" value="1"/>
</dbReference>
<dbReference type="EMBL" id="QFFZ01000003">
    <property type="protein sequence ID" value="TEB13109.1"/>
    <property type="molecule type" value="Genomic_DNA"/>
</dbReference>
<organism evidence="2 3">
    <name type="scientific">Pelotomaculum propionicicum</name>
    <dbReference type="NCBI Taxonomy" id="258475"/>
    <lineage>
        <taxon>Bacteria</taxon>
        <taxon>Bacillati</taxon>
        <taxon>Bacillota</taxon>
        <taxon>Clostridia</taxon>
        <taxon>Eubacteriales</taxon>
        <taxon>Desulfotomaculaceae</taxon>
        <taxon>Pelotomaculum</taxon>
    </lineage>
</organism>
<dbReference type="RefSeq" id="WP_134212301.1">
    <property type="nucleotide sequence ID" value="NZ_QFFZ01000003.1"/>
</dbReference>
<keyword evidence="2" id="KW-0326">Glycosidase</keyword>
<feature type="domain" description="NodB homology" evidence="1">
    <location>
        <begin position="40"/>
        <end position="228"/>
    </location>
</feature>
<accession>A0A4Y7RWK9</accession>
<dbReference type="AlphaFoldDB" id="A0A4Y7RWK9"/>
<dbReference type="OrthoDB" id="61520at2"/>
<keyword evidence="2" id="KW-0858">Xylan degradation</keyword>
<sequence length="429" mass="48438">MEASILKILFLLIFVYSLAPTVVVRLGHIGAVSRAPKGCGRVALTFDDGPDPLYTPQILEILHRYQVRACFFLVGAKARANPEITRQIIKAGHEIGSHGYAHKAAWLLGPRATSREIGEASLAIEEVTGQKIRFCRPAWGLFNLFSIWYCRLKGLKVILWTYMSWDWTKKATPESVTHKVLSRIRDGAILVLHDSDATPGAAKGSPSRVVEALPRILDGLKQRGLQVAPLEEIMPAKKKPFSKKVLQRLWSYVDRFVRLISGISNLGDGNSIWRIALRRHRGKDWTMPGGNVLKRGELYLELHMNNDRLLSLVGENALLEHSIFTALREVRSGLPLLAKFLNSNEKYGEINTILGITLLHRGLGRFGFKTVDMKPGIFQTFTSLYERWLLAIFHPDGFKGLKSYRYKLTPKYVVITRQELMSKRIQESG</sequence>
<dbReference type="SUPFAM" id="SSF88713">
    <property type="entry name" value="Glycoside hydrolase/deacetylase"/>
    <property type="match status" value="1"/>
</dbReference>